<feature type="region of interest" description="Disordered" evidence="2">
    <location>
        <begin position="1"/>
        <end position="43"/>
    </location>
</feature>
<organism evidence="4 5">
    <name type="scientific">Trypanosoma cruzi</name>
    <dbReference type="NCBI Taxonomy" id="5693"/>
    <lineage>
        <taxon>Eukaryota</taxon>
        <taxon>Discoba</taxon>
        <taxon>Euglenozoa</taxon>
        <taxon>Kinetoplastea</taxon>
        <taxon>Metakinetoplastina</taxon>
        <taxon>Trypanosomatida</taxon>
        <taxon>Trypanosomatidae</taxon>
        <taxon>Trypanosoma</taxon>
        <taxon>Schizotrypanum</taxon>
    </lineage>
</organism>
<name>A0A2V2WN92_TRYCR</name>
<dbReference type="InterPro" id="IPR026791">
    <property type="entry name" value="DOCK"/>
</dbReference>
<evidence type="ECO:0000259" key="3">
    <source>
        <dbReference type="PROSITE" id="PS51650"/>
    </source>
</evidence>
<comment type="caution">
    <text evidence="4">The sequence shown here is derived from an EMBL/GenBank/DDBJ whole genome shotgun (WGS) entry which is preliminary data.</text>
</comment>
<evidence type="ECO:0000256" key="1">
    <source>
        <dbReference type="PROSITE-ProRule" id="PRU00983"/>
    </source>
</evidence>
<reference evidence="4 5" key="1">
    <citation type="journal article" date="2018" name="Microb. Genom.">
        <title>Expanding an expanded genome: long-read sequencing of Trypanosoma cruzi.</title>
        <authorList>
            <person name="Berna L."/>
            <person name="Rodriguez M."/>
            <person name="Chiribao M.L."/>
            <person name="Parodi-Talice A."/>
            <person name="Pita S."/>
            <person name="Rijo G."/>
            <person name="Alvarez-Valin F."/>
            <person name="Robello C."/>
        </authorList>
    </citation>
    <scope>NUCLEOTIDE SEQUENCE [LARGE SCALE GENOMIC DNA]</scope>
    <source>
        <strain evidence="4 5">TCC</strain>
    </source>
</reference>
<dbReference type="Proteomes" id="UP000246078">
    <property type="component" value="Unassembled WGS sequence"/>
</dbReference>
<dbReference type="VEuPathDB" id="TriTrypDB:TCSYLVIO_010721"/>
<dbReference type="GO" id="GO:0007264">
    <property type="term" value="P:small GTPase-mediated signal transduction"/>
    <property type="evidence" value="ECO:0007669"/>
    <property type="project" value="InterPro"/>
</dbReference>
<sequence length="2664" mass="305681">MDSTNSIEKSLLMEMEREVERAKGGRADPNGTRAALPPPFEIFPIDDQLEKKEEDAIKAEIERRLQAKQQERINNEQTTHYSSSQNISLAFGIEPSSTVKYGESTQEENGKRSQSEAEERARREAEERARREAEERAQREAEERAQREAEERARREAEKRARREAKERAWQEAEERAQREAEERARREAEERARREVEERARQEAEELARQESEERARQEAEERAWQEAEERAQREAEERAQREAEQRAQREAEKRAQREAEKRAQREAEERAQREAEERAQREAERRARREAEERARQEAEERAWQEAEERAQREAEERAQREAERRARREAEKRAQREAERRAQREAEERAQREAEERAQREAEKRAQREAEERAKREAEERAQREAEKRAQREVEERAQREAEERAQREAEERAQREAERRAQREAEERAQREAEERAQREAEERAQREAEKRAQREAEERAQREAEERAQREAERRAQREAEERAQREAEERAQREAEDRAQREAEERAQREAEERAQREAERRAQREAEERAQREAEERAQREAEERAQREAEKRAQREAEKRAQREAEERAQREAEKRAQREAEDRAQREAERRAQREAERRAQREAERRAQREAEKRAQREAEERARREAEKRAQREAEERAQREAEERAQREAEERAQREAEERALNSNDVVLTMGGVTEGRSKLVAPAERSLVPSGEAEEEVGGDSDDEYETISNGSCTNNSVVSQVENDNGILSGMTGSATDVLSAANPPYELFEEYASQELKRLGLTEAELRCRRIECHRYETIREPGRCLFPPGERPEGDLSAASVQLGFFCAKQVIVSSSIPRQTKVAKRERHGDPNRRPLSRVHCFFESELVQDPSVTFDDEDLPHNASSECVITERELLTGPTNTAVNRALARVSFGDPIQVWERTRGRSFNLLESGDKKLQRQRTHTTGPTANDIWVSEIDAGKPTTAVKVFAGGVPLRVECTKIGGPMIDIHGSDVDPVILSLAFFSITSNSRLKVSETFFFHSAVDIFYPHKERQELSRRNQVVAFIPREFMSSLHLVVHAFRPASEDYDNYVDLYTRPDRYKNQHVIQMKQETQLLAITSDVLEELGWGFVHCQQDSNSRSVTLSIQKLYRKSVCDTQLCKLLDDEKSRNTFRTVPFELEFTISECTSHEVAFPSQHDKPLPEENETMVSLLDLDIPGARAETYRYVPCAIPILNSGFFNAYHNVYYFRLKKVKIINVGVLRKVPNTHRTYLMQICVKDQDVSLGEEGLPLIYGRGLSGKRLETSAWSSTIHNCLEFELNDEFKLQLPLFLTDAHHIFITLYASYQKKNPPTPGQQRLYKIGYAAFPICRNGVVRVKQDWSINFVSAEQAVVIAAGGYLKKFPEAPSSALLNNGIPVLNASTQTRTSVHASNELIAGVLRGATPALKSISQNDNVLAVSGKLSAGVAARDDGAHAKIIALMRKLPLAEILAFFPFLSFFSLALVSSPSSHVSLDCRTAALDVLVDMTFRAQEYDVSTQASRRRQGQPTAPGYIRTSVTTVLYHHLSNNVLYSGQRYRLYAGVAEAWLNLLTQTRHASSGPAVKPTSDGASDTENKSKGNTPLQRNVKKQMADLSWYLFDVILRSIYLMALENPNTSRSELFHPSFYTLIRKLCTEVLDVLGGFTVGGILVRRVALFLRNLGNYCDRGHLLEIYQSVVKFFEERGEMEGLCAFLKITMEDPDVVGWMLPLSGHEKPIFFTRIFVDAMSRLLVHRDRDTRAEAAEMLYAFLCGLANNPRIPAVNLRWLASQLFSLLRPLSLQWKTYMQLCEKVEGTVAAVDQRQLVVSILWITYYTSREVLRQWLLTEEDSKVFAGFMSLMTDAQSFLRYNAGTDKSEFRGGKNTAKELREWDARMSTFSTAMGSRMCSIFLEYIPHVLRTLRNDRANVVVYPFFIALENLVHLGNSTLALQIGSSALFEVVCSLFPEIISRTARMSSGIVLLTFRLMSSCSQHVRSIAGRTFFFMSQSYFKWNRSLARMKSLTANALVSVAESKTRDLRLAGRFIEFQFDDLFEKAHREEEYFRAPSQDYDTRYESDSNQSCGNSGVTYRYDVDPLFLSVQRRLSVSQYLLEREKKEQGKNKHAGEEITGTCQGTDKTPPRFHEEFTAMSETALSLFRDVLRLQMEDSMRFKEAKVFAYFEVVRNFLRQNALREVLNWLHRLHNTHKANSDMAEAGLVLFFIAALCFRVTEMFYVLKGKDSRGARMPFGLLTYVFWHDYVRVLPEVDVLLPVDTIYAIVSELYVCPDEACFSAEGQIKSLREAAEHLEKDQYYELAIGAVAIADKYLRAIGDYKGAALVHTAMGTWCTAIAQQSRRRNHRYFLLWARMEREERRRTRRELQEEDILLGERPRGLPAGRAIKRVYKMSPETSLKEFKEYAKEFITSLLQDANLVVLTDDLVDTLPAPPEPTSKKKRVASLHQPPNHCWVTVCEVHANVAKGEPAPPDGFDRSVQIKKFESILYVHTKPEAAGPRTIDVMNQRMSINIYELDRAFPSTTSAIDVCKVDTSFLNAYETARETLKQRTDAIARAPANETLITVLREALSPMGITPPGAYVKEIIAVMGNNSDVIDAVKLLSTTARKKLSVCEKQGVLVTRPEEYALVLKAVTDIECCLIAMEDAPREQDE</sequence>
<dbReference type="InterPro" id="IPR043161">
    <property type="entry name" value="DOCK_C_lobe_A"/>
</dbReference>
<dbReference type="Gene3D" id="2.60.40.150">
    <property type="entry name" value="C2 domain"/>
    <property type="match status" value="1"/>
</dbReference>
<feature type="compositionally biased region" description="Acidic residues" evidence="2">
    <location>
        <begin position="706"/>
        <end position="720"/>
    </location>
</feature>
<dbReference type="VEuPathDB" id="TriTrypDB:TcCL_NonESM02790"/>
<comment type="similarity">
    <text evidence="1">Belongs to the DOCK family.</text>
</comment>
<feature type="domain" description="C2 DOCK-type" evidence="3">
    <location>
        <begin position="1222"/>
        <end position="1404"/>
    </location>
</feature>
<feature type="compositionally biased region" description="Polar residues" evidence="2">
    <location>
        <begin position="1586"/>
        <end position="1602"/>
    </location>
</feature>
<dbReference type="InterPro" id="IPR035892">
    <property type="entry name" value="C2_domain_sf"/>
</dbReference>
<feature type="compositionally biased region" description="Basic and acidic residues" evidence="2">
    <location>
        <begin position="108"/>
        <end position="673"/>
    </location>
</feature>
<evidence type="ECO:0000313" key="4">
    <source>
        <dbReference type="EMBL" id="PWV07964.1"/>
    </source>
</evidence>
<dbReference type="VEuPathDB" id="TriTrypDB:Tc_MARK_3006"/>
<dbReference type="VEuPathDB" id="TriTrypDB:TcG_01490"/>
<dbReference type="VEuPathDB" id="TriTrypDB:TcCLB.507795.10"/>
<dbReference type="VEuPathDB" id="TriTrypDB:C4B63_10g513"/>
<dbReference type="VEuPathDB" id="TriTrypDB:C4B63_10g512"/>
<dbReference type="VEuPathDB" id="TriTrypDB:TcCLB.508407.10"/>
<feature type="compositionally biased region" description="Basic and acidic residues" evidence="2">
    <location>
        <begin position="14"/>
        <end position="26"/>
    </location>
</feature>
<gene>
    <name evidence="4" type="ORF">C3747_96g110</name>
</gene>
<feature type="region of interest" description="Disordered" evidence="2">
    <location>
        <begin position="68"/>
        <end position="676"/>
    </location>
</feature>
<protein>
    <submittedName>
        <fullName evidence="4">Putative membrane associated protein</fullName>
    </submittedName>
</protein>
<dbReference type="EMBL" id="PRFC01000096">
    <property type="protein sequence ID" value="PWV07964.1"/>
    <property type="molecule type" value="Genomic_DNA"/>
</dbReference>
<feature type="region of interest" description="Disordered" evidence="2">
    <location>
        <begin position="694"/>
        <end position="731"/>
    </location>
</feature>
<dbReference type="VEuPathDB" id="TriTrypDB:TcCL_ESM07962"/>
<dbReference type="GO" id="GO:0005085">
    <property type="term" value="F:guanyl-nucleotide exchange factor activity"/>
    <property type="evidence" value="ECO:0007669"/>
    <property type="project" value="InterPro"/>
</dbReference>
<dbReference type="Pfam" id="PF14429">
    <property type="entry name" value="DOCK-C2"/>
    <property type="match status" value="1"/>
</dbReference>
<dbReference type="VEuPathDB" id="TriTrypDB:TcG_01491"/>
<evidence type="ECO:0000256" key="2">
    <source>
        <dbReference type="SAM" id="MobiDB-lite"/>
    </source>
</evidence>
<dbReference type="Pfam" id="PF08017">
    <property type="entry name" value="Fibrinogen_BP"/>
    <property type="match status" value="2"/>
</dbReference>
<accession>A0A2V2WN92</accession>
<dbReference type="Gene3D" id="1.25.40.410">
    <property type="match status" value="1"/>
</dbReference>
<dbReference type="VEuPathDB" id="TriTrypDB:TcCLB.504221.9"/>
<dbReference type="VEuPathDB" id="TriTrypDB:ECC02_005543"/>
<proteinExistence type="inferred from homology"/>
<dbReference type="VEuPathDB" id="TriTrypDB:C3747_96g110"/>
<dbReference type="InterPro" id="IPR012969">
    <property type="entry name" value="Fibrinogen_BP"/>
</dbReference>
<dbReference type="VEuPathDB" id="TriTrypDB:TCDM_02958"/>
<evidence type="ECO:0000313" key="5">
    <source>
        <dbReference type="Proteomes" id="UP000246078"/>
    </source>
</evidence>
<feature type="region of interest" description="Disordered" evidence="2">
    <location>
        <begin position="2115"/>
        <end position="2138"/>
    </location>
</feature>
<feature type="compositionally biased region" description="Polar residues" evidence="2">
    <location>
        <begin position="721"/>
        <end position="731"/>
    </location>
</feature>
<dbReference type="PANTHER" id="PTHR23317">
    <property type="entry name" value="DEDICATOR OF CYTOKINESIS DOCK"/>
    <property type="match status" value="1"/>
</dbReference>
<feature type="region of interest" description="Disordered" evidence="2">
    <location>
        <begin position="1575"/>
        <end position="1602"/>
    </location>
</feature>
<dbReference type="PROSITE" id="PS51650">
    <property type="entry name" value="C2_DOCK"/>
    <property type="match status" value="1"/>
</dbReference>
<dbReference type="InterPro" id="IPR046769">
    <property type="entry name" value="DOCKER_Lobe_A"/>
</dbReference>
<dbReference type="Pfam" id="PF06920">
    <property type="entry name" value="DHR-2_Lobe_A"/>
    <property type="match status" value="1"/>
</dbReference>
<dbReference type="InterPro" id="IPR027007">
    <property type="entry name" value="C2_DOCK-type_domain"/>
</dbReference>
<dbReference type="VEuPathDB" id="TriTrypDB:TcCLB.510649.24"/>
<dbReference type="PANTHER" id="PTHR23317:SF76">
    <property type="entry name" value="LD20667P"/>
    <property type="match status" value="1"/>
</dbReference>
<feature type="compositionally biased region" description="Basic and acidic residues" evidence="2">
    <location>
        <begin position="2115"/>
        <end position="2124"/>
    </location>
</feature>
<feature type="compositionally biased region" description="Polar residues" evidence="2">
    <location>
        <begin position="75"/>
        <end position="88"/>
    </location>
</feature>
<dbReference type="VEuPathDB" id="TriTrypDB:TcCL_NonESM02789"/>